<organism evidence="1 2">
    <name type="scientific">Caulifigura coniformis</name>
    <dbReference type="NCBI Taxonomy" id="2527983"/>
    <lineage>
        <taxon>Bacteria</taxon>
        <taxon>Pseudomonadati</taxon>
        <taxon>Planctomycetota</taxon>
        <taxon>Planctomycetia</taxon>
        <taxon>Planctomycetales</taxon>
        <taxon>Planctomycetaceae</taxon>
        <taxon>Caulifigura</taxon>
    </lineage>
</organism>
<dbReference type="EMBL" id="CP036271">
    <property type="protein sequence ID" value="QDT52136.1"/>
    <property type="molecule type" value="Genomic_DNA"/>
</dbReference>
<dbReference type="Proteomes" id="UP000315700">
    <property type="component" value="Chromosome"/>
</dbReference>
<keyword evidence="2" id="KW-1185">Reference proteome</keyword>
<dbReference type="AlphaFoldDB" id="A0A517S7N6"/>
<sequence length="73" mass="7857">MAFGKEAIHFSQAVPGVFFCAPGNLSPGDAATSNRISHCDLRSPPAKSTISQQAVLQFRGLNSTLLITNLWRL</sequence>
<evidence type="ECO:0000313" key="1">
    <source>
        <dbReference type="EMBL" id="QDT52136.1"/>
    </source>
</evidence>
<name>A0A517S7N6_9PLAN</name>
<gene>
    <name evidence="1" type="ORF">Pan44_01450</name>
</gene>
<dbReference type="InParanoid" id="A0A517S7N6"/>
<reference evidence="1 2" key="1">
    <citation type="submission" date="2019-02" db="EMBL/GenBank/DDBJ databases">
        <title>Deep-cultivation of Planctomycetes and their phenomic and genomic characterization uncovers novel biology.</title>
        <authorList>
            <person name="Wiegand S."/>
            <person name="Jogler M."/>
            <person name="Boedeker C."/>
            <person name="Pinto D."/>
            <person name="Vollmers J."/>
            <person name="Rivas-Marin E."/>
            <person name="Kohn T."/>
            <person name="Peeters S.H."/>
            <person name="Heuer A."/>
            <person name="Rast P."/>
            <person name="Oberbeckmann S."/>
            <person name="Bunk B."/>
            <person name="Jeske O."/>
            <person name="Meyerdierks A."/>
            <person name="Storesund J.E."/>
            <person name="Kallscheuer N."/>
            <person name="Luecker S."/>
            <person name="Lage O.M."/>
            <person name="Pohl T."/>
            <person name="Merkel B.J."/>
            <person name="Hornburger P."/>
            <person name="Mueller R.-W."/>
            <person name="Bruemmer F."/>
            <person name="Labrenz M."/>
            <person name="Spormann A.M."/>
            <person name="Op den Camp H."/>
            <person name="Overmann J."/>
            <person name="Amann R."/>
            <person name="Jetten M.S.M."/>
            <person name="Mascher T."/>
            <person name="Medema M.H."/>
            <person name="Devos D.P."/>
            <person name="Kaster A.-K."/>
            <person name="Ovreas L."/>
            <person name="Rohde M."/>
            <person name="Galperin M.Y."/>
            <person name="Jogler C."/>
        </authorList>
    </citation>
    <scope>NUCLEOTIDE SEQUENCE [LARGE SCALE GENOMIC DNA]</scope>
    <source>
        <strain evidence="1 2">Pan44</strain>
    </source>
</reference>
<dbReference type="RefSeq" id="WP_145026252.1">
    <property type="nucleotide sequence ID" value="NZ_CP036271.1"/>
</dbReference>
<evidence type="ECO:0000313" key="2">
    <source>
        <dbReference type="Proteomes" id="UP000315700"/>
    </source>
</evidence>
<dbReference type="KEGG" id="ccos:Pan44_01450"/>
<protein>
    <submittedName>
        <fullName evidence="1">Uncharacterized protein</fullName>
    </submittedName>
</protein>
<accession>A0A517S7N6</accession>
<proteinExistence type="predicted"/>